<reference evidence="1" key="1">
    <citation type="submission" date="2021-05" db="EMBL/GenBank/DDBJ databases">
        <authorList>
            <person name="Scholz U."/>
            <person name="Mascher M."/>
            <person name="Fiebig A."/>
        </authorList>
    </citation>
    <scope>NUCLEOTIDE SEQUENCE [LARGE SCALE GENOMIC DNA]</scope>
</reference>
<evidence type="ECO:0000313" key="2">
    <source>
        <dbReference type="Proteomes" id="UP001732700"/>
    </source>
</evidence>
<dbReference type="Proteomes" id="UP001732700">
    <property type="component" value="Chromosome 6D"/>
</dbReference>
<organism evidence="1 2">
    <name type="scientific">Avena sativa</name>
    <name type="common">Oat</name>
    <dbReference type="NCBI Taxonomy" id="4498"/>
    <lineage>
        <taxon>Eukaryota</taxon>
        <taxon>Viridiplantae</taxon>
        <taxon>Streptophyta</taxon>
        <taxon>Embryophyta</taxon>
        <taxon>Tracheophyta</taxon>
        <taxon>Spermatophyta</taxon>
        <taxon>Magnoliopsida</taxon>
        <taxon>Liliopsida</taxon>
        <taxon>Poales</taxon>
        <taxon>Poaceae</taxon>
        <taxon>BOP clade</taxon>
        <taxon>Pooideae</taxon>
        <taxon>Poodae</taxon>
        <taxon>Poeae</taxon>
        <taxon>Poeae Chloroplast Group 1 (Aveneae type)</taxon>
        <taxon>Aveninae</taxon>
        <taxon>Avena</taxon>
    </lineage>
</organism>
<reference evidence="1" key="2">
    <citation type="submission" date="2025-09" db="UniProtKB">
        <authorList>
            <consortium name="EnsemblPlants"/>
        </authorList>
    </citation>
    <scope>IDENTIFICATION</scope>
</reference>
<protein>
    <submittedName>
        <fullName evidence="1">Uncharacterized protein</fullName>
    </submittedName>
</protein>
<dbReference type="EnsemblPlants" id="AVESA.00010b.r2.6DG1157320.1">
    <property type="protein sequence ID" value="AVESA.00010b.r2.6DG1157320.1.CDS.1"/>
    <property type="gene ID" value="AVESA.00010b.r2.6DG1157320"/>
</dbReference>
<name>A0ACD5ZHQ9_AVESA</name>
<keyword evidence="2" id="KW-1185">Reference proteome</keyword>
<evidence type="ECO:0000313" key="1">
    <source>
        <dbReference type="EnsemblPlants" id="AVESA.00010b.r2.6DG1157320.1.CDS.1"/>
    </source>
</evidence>
<proteinExistence type="predicted"/>
<sequence length="445" mass="47616">MSGMLVRKSSPVLVRPPSPPPATTTTAGGDAIELSACDKAFVGIPNTALLVFTKPIHDPAERIKRALAHALVHYRPLAGRLLRPADADADDDAGSEDEADDYYIACTGEGVSFVAATTASSIDDVRFFNRSIDTSDSSSSTRLFLDDLAVYYPTADGDRPLVLLQVTDFSCGGFVLGVTWNHAAADGAGMGQFINAVANLAVGLPSPSVLPVMRQGAVVVHPAPSPSLLDIDRHFRSFHPPPDMAFLDIVVPSSTVGRVRRRSAGQGRTATMFEAVTAVLWQCRTRAVMSVKPDPGAPTVLCFSADLRRHAGAKLDGYYGNFVTLQRAVSTSGEVAGGDIVEVVKMIQHAKDRIQIPAAMSEKKQKQEDLDRLFLVTYWRNLGFDQVDFGGGKPARVLSCMRGPVGPPVNIITGNGDDGSCNVLSRCLKEHAQPFLHQLATFTTT</sequence>
<accession>A0ACD5ZHQ9</accession>